<dbReference type="Proteomes" id="UP000223968">
    <property type="component" value="Unassembled WGS sequence"/>
</dbReference>
<feature type="region of interest" description="Disordered" evidence="6">
    <location>
        <begin position="1"/>
        <end position="56"/>
    </location>
</feature>
<feature type="compositionally biased region" description="Low complexity" evidence="6">
    <location>
        <begin position="128"/>
        <end position="145"/>
    </location>
</feature>
<feature type="compositionally biased region" description="Polar residues" evidence="6">
    <location>
        <begin position="246"/>
        <end position="256"/>
    </location>
</feature>
<keyword evidence="5" id="KW-0539">Nucleus</keyword>
<feature type="region of interest" description="Disordered" evidence="6">
    <location>
        <begin position="296"/>
        <end position="325"/>
    </location>
</feature>
<feature type="region of interest" description="Disordered" evidence="6">
    <location>
        <begin position="94"/>
        <end position="172"/>
    </location>
</feature>
<gene>
    <name evidence="8" type="ORF">AJ79_05089</name>
</gene>
<dbReference type="PANTHER" id="PTHR31668">
    <property type="entry name" value="GLUCOSE TRANSPORT TRANSCRIPTION REGULATOR RGT1-RELATED-RELATED"/>
    <property type="match status" value="1"/>
</dbReference>
<dbReference type="CDD" id="cd00067">
    <property type="entry name" value="GAL4"/>
    <property type="match status" value="1"/>
</dbReference>
<sequence length="872" mass="95299">MADRVPPDYTANHQSSGDPLHPHISRNPIPEPDPDTMDSRDPSEIPPGHSYPSPNAAQIGQATMSYYANQPRHLTADELHLSAELSREASAANINDGSANGMGHDQSMVLGQSNSGATDMNRDSPADQHQQQHQQQPQQSSHLLQFTPNQQVGVDPNHDLSYGDQSARRKRSKVSRACDECRRKKVRCDATSEAGVETCSNCRRTNATCEFSRVPMKRGPSKGYIKELADRINSLENQMHPGIPQSDMQYQPMQDDTSPRGYQEFSSPVEGNMLSRKRTFSMSEGLPNTFMQPAFSQGGRPSSVGGWPVQTPSKDQSQVPQGDGGAGVDMYASSLLANGGAKVNQPFWSQEGVAAGQQTEIGGLGDELQPLVELDDKVFDAYYHHIHPILPVLPNSRDRFRDHLQQSNRPIQEAFLHCLYAVTGANLLRAGKEFQQIPTYEKAQDRIYASFREEPSTRSLSTNFVLLQSIILMILEADTRGPENLRGQNGLSKSVLLEVAFPLSYHIAKSLGQIRTSNLDDNDFDSDGNIARRNWIVVGILSRWHAVAVAGPDLFDTNETATFEDRQVFGLATLQISRYSTLLTEIHDLLFDATPHTLSNYGASRALKRNMYGQLNRIRDVEQLHLDGSGDNLNAARIEELSPLMFWFITLLLKRHLFTFTPSEIIYPAEVIIDLLHKQSQAQTPISSPFHIHFLSLAVITLLEITDLPDLANDAWEFLEKALQVLSQREKYAATAGEFENIFSTSSWDNCIHGFIQSKLAKVRIGPQGTAGTGNAPPIVGPTEQRSLQHLADLAVGAGGGANPSSPPPTSAGNAPGDDKDAGAGAAAGASAPADITDGLQGSGADQRQGSPAFVDFTRLTKKGYLNVLAGN</sequence>
<protein>
    <recommendedName>
        <fullName evidence="7">Zn(2)-C6 fungal-type domain-containing protein</fullName>
    </recommendedName>
</protein>
<evidence type="ECO:0000256" key="2">
    <source>
        <dbReference type="ARBA" id="ARBA00023015"/>
    </source>
</evidence>
<dbReference type="AlphaFoldDB" id="A0A2B7XRB9"/>
<dbReference type="PROSITE" id="PS50048">
    <property type="entry name" value="ZN2_CY6_FUNGAL_2"/>
    <property type="match status" value="1"/>
</dbReference>
<dbReference type="GO" id="GO:0003677">
    <property type="term" value="F:DNA binding"/>
    <property type="evidence" value="ECO:0007669"/>
    <property type="project" value="UniProtKB-KW"/>
</dbReference>
<keyword evidence="3" id="KW-0238">DNA-binding</keyword>
<dbReference type="InterPro" id="IPR050797">
    <property type="entry name" value="Carb_Metab_Trans_Reg"/>
</dbReference>
<dbReference type="Gene3D" id="4.10.240.10">
    <property type="entry name" value="Zn(2)-C6 fungal-type DNA-binding domain"/>
    <property type="match status" value="1"/>
</dbReference>
<evidence type="ECO:0000313" key="9">
    <source>
        <dbReference type="Proteomes" id="UP000223968"/>
    </source>
</evidence>
<dbReference type="InterPro" id="IPR036864">
    <property type="entry name" value="Zn2-C6_fun-type_DNA-bd_sf"/>
</dbReference>
<keyword evidence="2" id="KW-0805">Transcription regulation</keyword>
<comment type="caution">
    <text evidence="8">The sequence shown here is derived from an EMBL/GenBank/DDBJ whole genome shotgun (WGS) entry which is preliminary data.</text>
</comment>
<organism evidence="8 9">
    <name type="scientific">Helicocarpus griseus UAMH5409</name>
    <dbReference type="NCBI Taxonomy" id="1447875"/>
    <lineage>
        <taxon>Eukaryota</taxon>
        <taxon>Fungi</taxon>
        <taxon>Dikarya</taxon>
        <taxon>Ascomycota</taxon>
        <taxon>Pezizomycotina</taxon>
        <taxon>Eurotiomycetes</taxon>
        <taxon>Eurotiomycetidae</taxon>
        <taxon>Onygenales</taxon>
        <taxon>Ajellomycetaceae</taxon>
        <taxon>Helicocarpus</taxon>
    </lineage>
</organism>
<dbReference type="STRING" id="1447875.A0A2B7XRB9"/>
<evidence type="ECO:0000313" key="8">
    <source>
        <dbReference type="EMBL" id="PGH11047.1"/>
    </source>
</evidence>
<feature type="domain" description="Zn(2)-C6 fungal-type" evidence="7">
    <location>
        <begin position="177"/>
        <end position="211"/>
    </location>
</feature>
<feature type="region of interest" description="Disordered" evidence="6">
    <location>
        <begin position="796"/>
        <end position="854"/>
    </location>
</feature>
<name>A0A2B7XRB9_9EURO</name>
<dbReference type="SMART" id="SM00066">
    <property type="entry name" value="GAL4"/>
    <property type="match status" value="1"/>
</dbReference>
<dbReference type="OrthoDB" id="5426978at2759"/>
<keyword evidence="9" id="KW-1185">Reference proteome</keyword>
<accession>A0A2B7XRB9</accession>
<proteinExistence type="predicted"/>
<dbReference type="PANTHER" id="PTHR31668:SF26">
    <property type="entry name" value="GLUCOSE TRANSPORT TRANSCRIPTION REGULATOR RGT1-RELATED"/>
    <property type="match status" value="1"/>
</dbReference>
<feature type="compositionally biased region" description="Low complexity" evidence="6">
    <location>
        <begin position="823"/>
        <end position="835"/>
    </location>
</feature>
<dbReference type="GO" id="GO:0000981">
    <property type="term" value="F:DNA-binding transcription factor activity, RNA polymerase II-specific"/>
    <property type="evidence" value="ECO:0007669"/>
    <property type="project" value="InterPro"/>
</dbReference>
<reference evidence="8 9" key="1">
    <citation type="submission" date="2017-10" db="EMBL/GenBank/DDBJ databases">
        <title>Comparative genomics in systemic dimorphic fungi from Ajellomycetaceae.</title>
        <authorList>
            <person name="Munoz J.F."/>
            <person name="Mcewen J.G."/>
            <person name="Clay O.K."/>
            <person name="Cuomo C.A."/>
        </authorList>
    </citation>
    <scope>NUCLEOTIDE SEQUENCE [LARGE SCALE GENOMIC DNA]</scope>
    <source>
        <strain evidence="8 9">UAMH5409</strain>
    </source>
</reference>
<evidence type="ECO:0000259" key="7">
    <source>
        <dbReference type="PROSITE" id="PS50048"/>
    </source>
</evidence>
<dbReference type="PROSITE" id="PS00463">
    <property type="entry name" value="ZN2_CY6_FUNGAL_1"/>
    <property type="match status" value="1"/>
</dbReference>
<dbReference type="InterPro" id="IPR001138">
    <property type="entry name" value="Zn2Cys6_DnaBD"/>
</dbReference>
<evidence type="ECO:0000256" key="5">
    <source>
        <dbReference type="ARBA" id="ARBA00023242"/>
    </source>
</evidence>
<feature type="compositionally biased region" description="Polar residues" evidence="6">
    <location>
        <begin position="310"/>
        <end position="320"/>
    </location>
</feature>
<dbReference type="EMBL" id="PDNB01000078">
    <property type="protein sequence ID" value="PGH11047.1"/>
    <property type="molecule type" value="Genomic_DNA"/>
</dbReference>
<evidence type="ECO:0000256" key="1">
    <source>
        <dbReference type="ARBA" id="ARBA00022723"/>
    </source>
</evidence>
<feature type="region of interest" description="Disordered" evidence="6">
    <location>
        <begin position="240"/>
        <end position="264"/>
    </location>
</feature>
<dbReference type="SUPFAM" id="SSF57701">
    <property type="entry name" value="Zn2/Cys6 DNA-binding domain"/>
    <property type="match status" value="1"/>
</dbReference>
<feature type="compositionally biased region" description="Polar residues" evidence="6">
    <location>
        <begin position="109"/>
        <end position="118"/>
    </location>
</feature>
<dbReference type="GO" id="GO:0008270">
    <property type="term" value="F:zinc ion binding"/>
    <property type="evidence" value="ECO:0007669"/>
    <property type="project" value="InterPro"/>
</dbReference>
<evidence type="ECO:0000256" key="4">
    <source>
        <dbReference type="ARBA" id="ARBA00023163"/>
    </source>
</evidence>
<evidence type="ECO:0000256" key="6">
    <source>
        <dbReference type="SAM" id="MobiDB-lite"/>
    </source>
</evidence>
<dbReference type="Pfam" id="PF00172">
    <property type="entry name" value="Zn_clus"/>
    <property type="match status" value="1"/>
</dbReference>
<keyword evidence="1" id="KW-0479">Metal-binding</keyword>
<dbReference type="CDD" id="cd12148">
    <property type="entry name" value="fungal_TF_MHR"/>
    <property type="match status" value="1"/>
</dbReference>
<keyword evidence="4" id="KW-0804">Transcription</keyword>
<evidence type="ECO:0000256" key="3">
    <source>
        <dbReference type="ARBA" id="ARBA00023125"/>
    </source>
</evidence>